<comment type="caution">
    <text evidence="1">The sequence shown here is derived from an EMBL/GenBank/DDBJ whole genome shotgun (WGS) entry which is preliminary data.</text>
</comment>
<proteinExistence type="predicted"/>
<name>A0ABR2Z6X4_9AGAR</name>
<evidence type="ECO:0000313" key="2">
    <source>
        <dbReference type="Proteomes" id="UP001437256"/>
    </source>
</evidence>
<reference evidence="1 2" key="1">
    <citation type="submission" date="2024-05" db="EMBL/GenBank/DDBJ databases">
        <title>A draft genome resource for the thread blight pathogen Marasmius tenuissimus strain MS-2.</title>
        <authorList>
            <person name="Yulfo-Soto G.E."/>
            <person name="Baruah I.K."/>
            <person name="Amoako-Attah I."/>
            <person name="Bukari Y."/>
            <person name="Meinhardt L.W."/>
            <person name="Bailey B.A."/>
            <person name="Cohen S.P."/>
        </authorList>
    </citation>
    <scope>NUCLEOTIDE SEQUENCE [LARGE SCALE GENOMIC DNA]</scope>
    <source>
        <strain evidence="1 2">MS-2</strain>
    </source>
</reference>
<keyword evidence="2" id="KW-1185">Reference proteome</keyword>
<dbReference type="EMBL" id="JBBXMP010001246">
    <property type="protein sequence ID" value="KAL0056596.1"/>
    <property type="molecule type" value="Genomic_DNA"/>
</dbReference>
<organism evidence="1 2">
    <name type="scientific">Marasmius tenuissimus</name>
    <dbReference type="NCBI Taxonomy" id="585030"/>
    <lineage>
        <taxon>Eukaryota</taxon>
        <taxon>Fungi</taxon>
        <taxon>Dikarya</taxon>
        <taxon>Basidiomycota</taxon>
        <taxon>Agaricomycotina</taxon>
        <taxon>Agaricomycetes</taxon>
        <taxon>Agaricomycetidae</taxon>
        <taxon>Agaricales</taxon>
        <taxon>Marasmiineae</taxon>
        <taxon>Marasmiaceae</taxon>
        <taxon>Marasmius</taxon>
    </lineage>
</organism>
<dbReference type="Proteomes" id="UP001437256">
    <property type="component" value="Unassembled WGS sequence"/>
</dbReference>
<feature type="non-terminal residue" evidence="1">
    <location>
        <position position="63"/>
    </location>
</feature>
<evidence type="ECO:0000313" key="1">
    <source>
        <dbReference type="EMBL" id="KAL0056596.1"/>
    </source>
</evidence>
<accession>A0ABR2Z6X4</accession>
<gene>
    <name evidence="1" type="ORF">AAF712_016799</name>
</gene>
<sequence>MSDFDTQYPRRIMVDDKDPRISYDGVWNFDELTFADVGTNGDPYNQSMTGTNSAQTIFKFTFE</sequence>
<protein>
    <submittedName>
        <fullName evidence="1">Uncharacterized protein</fullName>
    </submittedName>
</protein>